<dbReference type="Proteomes" id="UP001175353">
    <property type="component" value="Unassembled WGS sequence"/>
</dbReference>
<dbReference type="EMBL" id="JAUJLE010000183">
    <property type="protein sequence ID" value="KAK0970794.1"/>
    <property type="molecule type" value="Genomic_DNA"/>
</dbReference>
<reference evidence="2" key="1">
    <citation type="submission" date="2023-06" db="EMBL/GenBank/DDBJ databases">
        <title>Black Yeasts Isolated from many extreme environments.</title>
        <authorList>
            <person name="Coleine C."/>
            <person name="Stajich J.E."/>
            <person name="Selbmann L."/>
        </authorList>
    </citation>
    <scope>NUCLEOTIDE SEQUENCE</scope>
    <source>
        <strain evidence="2">CCFEE 5200</strain>
    </source>
</reference>
<feature type="region of interest" description="Disordered" evidence="1">
    <location>
        <begin position="114"/>
        <end position="145"/>
    </location>
</feature>
<proteinExistence type="predicted"/>
<feature type="compositionally biased region" description="Polar residues" evidence="1">
    <location>
        <begin position="238"/>
        <end position="260"/>
    </location>
</feature>
<evidence type="ECO:0000313" key="2">
    <source>
        <dbReference type="EMBL" id="KAK0970794.1"/>
    </source>
</evidence>
<protein>
    <submittedName>
        <fullName evidence="2">Uncharacterized protein</fullName>
    </submittedName>
</protein>
<feature type="region of interest" description="Disordered" evidence="1">
    <location>
        <begin position="364"/>
        <end position="394"/>
    </location>
</feature>
<keyword evidence="3" id="KW-1185">Reference proteome</keyword>
<evidence type="ECO:0000256" key="1">
    <source>
        <dbReference type="SAM" id="MobiDB-lite"/>
    </source>
</evidence>
<feature type="region of interest" description="Disordered" evidence="1">
    <location>
        <begin position="238"/>
        <end position="267"/>
    </location>
</feature>
<accession>A0AAN6K977</accession>
<feature type="compositionally biased region" description="Basic and acidic residues" evidence="1">
    <location>
        <begin position="74"/>
        <end position="98"/>
    </location>
</feature>
<organism evidence="2 3">
    <name type="scientific">Friedmanniomyces endolithicus</name>
    <dbReference type="NCBI Taxonomy" id="329885"/>
    <lineage>
        <taxon>Eukaryota</taxon>
        <taxon>Fungi</taxon>
        <taxon>Dikarya</taxon>
        <taxon>Ascomycota</taxon>
        <taxon>Pezizomycotina</taxon>
        <taxon>Dothideomycetes</taxon>
        <taxon>Dothideomycetidae</taxon>
        <taxon>Mycosphaerellales</taxon>
        <taxon>Teratosphaeriaceae</taxon>
        <taxon>Friedmanniomyces</taxon>
    </lineage>
</organism>
<dbReference type="AlphaFoldDB" id="A0AAN6K977"/>
<feature type="compositionally biased region" description="Low complexity" evidence="1">
    <location>
        <begin position="114"/>
        <end position="125"/>
    </location>
</feature>
<comment type="caution">
    <text evidence="2">The sequence shown here is derived from an EMBL/GenBank/DDBJ whole genome shotgun (WGS) entry which is preliminary data.</text>
</comment>
<feature type="region of interest" description="Disordered" evidence="1">
    <location>
        <begin position="49"/>
        <end position="102"/>
    </location>
</feature>
<gene>
    <name evidence="2" type="ORF">LTR91_015797</name>
</gene>
<name>A0AAN6K977_9PEZI</name>
<evidence type="ECO:0000313" key="3">
    <source>
        <dbReference type="Proteomes" id="UP001175353"/>
    </source>
</evidence>
<sequence>MDWTGGSRRRFAAGKNNASVLKQKQHFARARGIAQNLASSQHMFKLDLLPPTTAAPGNHHTYHSRHSVKSPAGADERHRRSAADRTRTRPVMSDDRRRSTTRAQLQYHDVVYVSSELSSSTRPTSGAASLNGPTHPDLQAGPTQDGAVAEEDLRLLADRRRLLARGDWLGLSATRPLQMAFTSSHDKDRVAKRRKVAKSRQRLLTPPFEERLLRPNHTMSGAFPQDDFHIKIGTDALATQTQPSRPSHSRANTSMRQPSTEFGPLSEESMLLGDEGDSFEAYNIVDPLRLPPQISELLEGRSLPEETPISLIPCSVAGDFCSEATSPSRAPSPTMARLADAFQEGHHIHDVSDKVDPAIASASHVCSSPVPDGEPDTHPSLVATSAPKGAPDEEDDEIWRNLLHIQQYTPSHASLEALRSSSLHVTTSSNSHRPALWGPDLEDRNDDVLLLSTPRGAGTQVVPLTHPDVASQGRSNIMQSPSASLEQILRLAELPALVDNQTADDDADDSAWRDFIIGSGDDDSEVSQPLITADLLNIREPTDEVATARLYSPATSGLGTSASATQGDTNLVSGTTLLSGSQGSPPNELQLSTEAFGVPDSLAPAGTTYDDDIEDVSSSLHHKRHRANIHAEPVRIQSKRQFVVPKAQPALMSKGRNTKRFKRRDAIAWRQHDKHDIYDLLDSDGRSLA</sequence>